<keyword evidence="5" id="KW-1185">Reference proteome</keyword>
<feature type="binding site" evidence="2">
    <location>
        <position position="104"/>
    </location>
    <ligand>
        <name>Mn(2+)</name>
        <dbReference type="ChEBI" id="CHEBI:29035"/>
        <label>2</label>
    </ligand>
</feature>
<proteinExistence type="predicted"/>
<evidence type="ECO:0000259" key="3">
    <source>
        <dbReference type="Pfam" id="PF07687"/>
    </source>
</evidence>
<dbReference type="PANTHER" id="PTHR11014:SF63">
    <property type="entry name" value="METALLOPEPTIDASE, PUTATIVE (AFU_ORTHOLOGUE AFUA_6G09600)-RELATED"/>
    <property type="match status" value="1"/>
</dbReference>
<comment type="caution">
    <text evidence="4">The sequence shown here is derived from an EMBL/GenBank/DDBJ whole genome shotgun (WGS) entry which is preliminary data.</text>
</comment>
<feature type="binding site" evidence="2">
    <location>
        <position position="165"/>
    </location>
    <ligand>
        <name>Mn(2+)</name>
        <dbReference type="ChEBI" id="CHEBI:29035"/>
        <label>2</label>
    </ligand>
</feature>
<keyword evidence="1 4" id="KW-0378">Hydrolase</keyword>
<dbReference type="InterPro" id="IPR002933">
    <property type="entry name" value="Peptidase_M20"/>
</dbReference>
<sequence length="387" mass="40603">MPIINRIAALHEEVTAWRRDFHRHPELGFDLPRTASVVADKLRAFGCDDVVTGIGRSGVVGIIRGRSDRSGRVIGLRSDMDALPIHETSGAAHASTVPGRMHACGHDGHMAMLLGAGQYLAETRNFDGTVALIFQPDEEGGHGARAMVADGLMERFGVQEVYGMHNSQDPVGSIQVITGAASAAVDWIDIRIEGKGGHAAKPHIAVDTLLVAAQTVIAVQSIASRSIDPLAAVVVSLCSVETGAANNVIPHAAVLKGTVRTLSRAVQDQVEARLNAVVSGTAAAYGATATVAYERACPSVLNTAAESAAAALAAASVVGEPGVWRDVPPPMGGEDFAFMLEERPGCMVGIGQGGEFGLHHPSYDFNDEILPIGMSYWARLVETRMPA</sequence>
<evidence type="ECO:0000313" key="5">
    <source>
        <dbReference type="Proteomes" id="UP000241808"/>
    </source>
</evidence>
<dbReference type="PIRSF" id="PIRSF005962">
    <property type="entry name" value="Pept_M20D_amidohydro"/>
    <property type="match status" value="1"/>
</dbReference>
<dbReference type="OrthoDB" id="9777385at2"/>
<dbReference type="InterPro" id="IPR017439">
    <property type="entry name" value="Amidohydrolase"/>
</dbReference>
<keyword evidence="2" id="KW-0479">Metal-binding</keyword>
<dbReference type="GO" id="GO:0019877">
    <property type="term" value="P:diaminopimelate biosynthetic process"/>
    <property type="evidence" value="ECO:0007669"/>
    <property type="project" value="UniProtKB-ARBA"/>
</dbReference>
<dbReference type="Pfam" id="PF07687">
    <property type="entry name" value="M20_dimer"/>
    <property type="match status" value="1"/>
</dbReference>
<keyword evidence="2" id="KW-0464">Manganese</keyword>
<evidence type="ECO:0000256" key="1">
    <source>
        <dbReference type="ARBA" id="ARBA00022801"/>
    </source>
</evidence>
<dbReference type="Proteomes" id="UP000241808">
    <property type="component" value="Unassembled WGS sequence"/>
</dbReference>
<dbReference type="NCBIfam" id="TIGR01891">
    <property type="entry name" value="amidohydrolases"/>
    <property type="match status" value="1"/>
</dbReference>
<dbReference type="EMBL" id="PZZL01000010">
    <property type="protein sequence ID" value="PTM51409.1"/>
    <property type="molecule type" value="Genomic_DNA"/>
</dbReference>
<dbReference type="AlphaFoldDB" id="A0A2T4YXY0"/>
<evidence type="ECO:0000256" key="2">
    <source>
        <dbReference type="PIRSR" id="PIRSR005962-1"/>
    </source>
</evidence>
<dbReference type="SUPFAM" id="SSF55031">
    <property type="entry name" value="Bacterial exopeptidase dimerisation domain"/>
    <property type="match status" value="1"/>
</dbReference>
<feature type="binding site" evidence="2">
    <location>
        <position position="139"/>
    </location>
    <ligand>
        <name>Mn(2+)</name>
        <dbReference type="ChEBI" id="CHEBI:29035"/>
        <label>2</label>
    </ligand>
</feature>
<accession>A0A2T4YXY0</accession>
<dbReference type="PANTHER" id="PTHR11014">
    <property type="entry name" value="PEPTIDASE M20 FAMILY MEMBER"/>
    <property type="match status" value="1"/>
</dbReference>
<name>A0A2T4YXY0_9HYPH</name>
<dbReference type="GO" id="GO:0050118">
    <property type="term" value="F:N-acetyldiaminopimelate deacetylase activity"/>
    <property type="evidence" value="ECO:0007669"/>
    <property type="project" value="UniProtKB-ARBA"/>
</dbReference>
<feature type="domain" description="Peptidase M20 dimerisation" evidence="3">
    <location>
        <begin position="187"/>
        <end position="282"/>
    </location>
</feature>
<feature type="binding site" evidence="2">
    <location>
        <position position="106"/>
    </location>
    <ligand>
        <name>Mn(2+)</name>
        <dbReference type="ChEBI" id="CHEBI:29035"/>
        <label>2</label>
    </ligand>
</feature>
<dbReference type="Gene3D" id="3.30.70.360">
    <property type="match status" value="1"/>
</dbReference>
<gene>
    <name evidence="4" type="ORF">C8P69_11074</name>
</gene>
<comment type="cofactor">
    <cofactor evidence="2">
        <name>Mn(2+)</name>
        <dbReference type="ChEBI" id="CHEBI:29035"/>
    </cofactor>
    <text evidence="2">The Mn(2+) ion enhances activity.</text>
</comment>
<feature type="binding site" evidence="2">
    <location>
        <position position="359"/>
    </location>
    <ligand>
        <name>Mn(2+)</name>
        <dbReference type="ChEBI" id="CHEBI:29035"/>
        <label>2</label>
    </ligand>
</feature>
<dbReference type="SUPFAM" id="SSF53187">
    <property type="entry name" value="Zn-dependent exopeptidases"/>
    <property type="match status" value="1"/>
</dbReference>
<dbReference type="RefSeq" id="WP_108179096.1">
    <property type="nucleotide sequence ID" value="NZ_PZZL01000010.1"/>
</dbReference>
<dbReference type="Gene3D" id="3.40.630.10">
    <property type="entry name" value="Zn peptidases"/>
    <property type="match status" value="1"/>
</dbReference>
<organism evidence="4 5">
    <name type="scientific">Phreatobacter oligotrophus</name>
    <dbReference type="NCBI Taxonomy" id="1122261"/>
    <lineage>
        <taxon>Bacteria</taxon>
        <taxon>Pseudomonadati</taxon>
        <taxon>Pseudomonadota</taxon>
        <taxon>Alphaproteobacteria</taxon>
        <taxon>Hyphomicrobiales</taxon>
        <taxon>Phreatobacteraceae</taxon>
        <taxon>Phreatobacter</taxon>
    </lineage>
</organism>
<reference evidence="4 5" key="1">
    <citation type="submission" date="2018-04" db="EMBL/GenBank/DDBJ databases">
        <title>Genomic Encyclopedia of Archaeal and Bacterial Type Strains, Phase II (KMG-II): from individual species to whole genera.</title>
        <authorList>
            <person name="Goeker M."/>
        </authorList>
    </citation>
    <scope>NUCLEOTIDE SEQUENCE [LARGE SCALE GENOMIC DNA]</scope>
    <source>
        <strain evidence="4 5">DSM 25521</strain>
    </source>
</reference>
<dbReference type="Pfam" id="PF01546">
    <property type="entry name" value="Peptidase_M20"/>
    <property type="match status" value="1"/>
</dbReference>
<dbReference type="GO" id="GO:0046872">
    <property type="term" value="F:metal ion binding"/>
    <property type="evidence" value="ECO:0007669"/>
    <property type="project" value="UniProtKB-KW"/>
</dbReference>
<dbReference type="InterPro" id="IPR011650">
    <property type="entry name" value="Peptidase_M20_dimer"/>
</dbReference>
<dbReference type="FunFam" id="3.30.70.360:FF:000001">
    <property type="entry name" value="N-acetyldiaminopimelate deacetylase"/>
    <property type="match status" value="1"/>
</dbReference>
<protein>
    <submittedName>
        <fullName evidence="4">p-aminobenzoyl-glutamate hydrolase A subunit</fullName>
    </submittedName>
</protein>
<evidence type="ECO:0000313" key="4">
    <source>
        <dbReference type="EMBL" id="PTM51409.1"/>
    </source>
</evidence>
<dbReference type="InterPro" id="IPR036264">
    <property type="entry name" value="Bact_exopeptidase_dim_dom"/>
</dbReference>